<dbReference type="HOGENOM" id="CLU_007241_0_0_1"/>
<dbReference type="PROSITE" id="PS51375">
    <property type="entry name" value="PPR"/>
    <property type="match status" value="1"/>
</dbReference>
<evidence type="ECO:0008006" key="8">
    <source>
        <dbReference type="Google" id="ProtNLM"/>
    </source>
</evidence>
<feature type="compositionally biased region" description="Pro residues" evidence="3">
    <location>
        <begin position="166"/>
        <end position="176"/>
    </location>
</feature>
<accession>C4JN33</accession>
<feature type="region of interest" description="Disordered" evidence="3">
    <location>
        <begin position="156"/>
        <end position="186"/>
    </location>
</feature>
<feature type="repeat" description="PPR" evidence="2">
    <location>
        <begin position="714"/>
        <end position="744"/>
    </location>
</feature>
<dbReference type="VEuPathDB" id="FungiDB:UREG_04241"/>
<feature type="chain" id="PRO_5002939376" description="Pentatricopeptide repeat protein" evidence="5">
    <location>
        <begin position="24"/>
        <end position="1236"/>
    </location>
</feature>
<dbReference type="Pfam" id="PF01535">
    <property type="entry name" value="PPR"/>
    <property type="match status" value="1"/>
</dbReference>
<dbReference type="PANTHER" id="PTHR47932">
    <property type="entry name" value="ATPASE EXPRESSION PROTEIN 3"/>
    <property type="match status" value="1"/>
</dbReference>
<keyword evidence="5" id="KW-0732">Signal</keyword>
<evidence type="ECO:0000313" key="6">
    <source>
        <dbReference type="EMBL" id="EEP79395.1"/>
    </source>
</evidence>
<dbReference type="Gene3D" id="1.25.40.10">
    <property type="entry name" value="Tetratricopeptide repeat domain"/>
    <property type="match status" value="1"/>
</dbReference>
<evidence type="ECO:0000256" key="4">
    <source>
        <dbReference type="SAM" id="Phobius"/>
    </source>
</evidence>
<organism evidence="6 7">
    <name type="scientific">Uncinocarpus reesii (strain UAMH 1704)</name>
    <dbReference type="NCBI Taxonomy" id="336963"/>
    <lineage>
        <taxon>Eukaryota</taxon>
        <taxon>Fungi</taxon>
        <taxon>Dikarya</taxon>
        <taxon>Ascomycota</taxon>
        <taxon>Pezizomycotina</taxon>
        <taxon>Eurotiomycetes</taxon>
        <taxon>Eurotiomycetidae</taxon>
        <taxon>Onygenales</taxon>
        <taxon>Onygenaceae</taxon>
        <taxon>Uncinocarpus</taxon>
    </lineage>
</organism>
<dbReference type="RefSeq" id="XP_002544724.1">
    <property type="nucleotide sequence ID" value="XM_002544678.1"/>
</dbReference>
<feature type="compositionally biased region" description="Low complexity" evidence="3">
    <location>
        <begin position="156"/>
        <end position="165"/>
    </location>
</feature>
<dbReference type="EMBL" id="CH476616">
    <property type="protein sequence ID" value="EEP79395.1"/>
    <property type="molecule type" value="Genomic_DNA"/>
</dbReference>
<evidence type="ECO:0000256" key="1">
    <source>
        <dbReference type="ARBA" id="ARBA00022737"/>
    </source>
</evidence>
<dbReference type="Proteomes" id="UP000002058">
    <property type="component" value="Unassembled WGS sequence"/>
</dbReference>
<feature type="transmembrane region" description="Helical" evidence="4">
    <location>
        <begin position="190"/>
        <end position="213"/>
    </location>
</feature>
<dbReference type="KEGG" id="ure:UREG_04241"/>
<dbReference type="AlphaFoldDB" id="C4JN33"/>
<dbReference type="eggNOG" id="ENOG502T09I">
    <property type="taxonomic scope" value="Eukaryota"/>
</dbReference>
<reference evidence="7" key="1">
    <citation type="journal article" date="2009" name="Genome Res.">
        <title>Comparative genomic analyses of the human fungal pathogens Coccidioides and their relatives.</title>
        <authorList>
            <person name="Sharpton T.J."/>
            <person name="Stajich J.E."/>
            <person name="Rounsley S.D."/>
            <person name="Gardner M.J."/>
            <person name="Wortman J.R."/>
            <person name="Jordar V.S."/>
            <person name="Maiti R."/>
            <person name="Kodira C.D."/>
            <person name="Neafsey D.E."/>
            <person name="Zeng Q."/>
            <person name="Hung C.-Y."/>
            <person name="McMahan C."/>
            <person name="Muszewska A."/>
            <person name="Grynberg M."/>
            <person name="Mandel M.A."/>
            <person name="Kellner E.M."/>
            <person name="Barker B.M."/>
            <person name="Galgiani J.N."/>
            <person name="Orbach M.J."/>
            <person name="Kirkland T.N."/>
            <person name="Cole G.T."/>
            <person name="Henn M.R."/>
            <person name="Birren B.W."/>
            <person name="Taylor J.W."/>
        </authorList>
    </citation>
    <scope>NUCLEOTIDE SEQUENCE [LARGE SCALE GENOMIC DNA]</scope>
    <source>
        <strain evidence="7">UAMH 1704</strain>
    </source>
</reference>
<dbReference type="InterPro" id="IPR002885">
    <property type="entry name" value="PPR_rpt"/>
</dbReference>
<keyword evidence="4" id="KW-1133">Transmembrane helix</keyword>
<keyword evidence="7" id="KW-1185">Reference proteome</keyword>
<dbReference type="InterPro" id="IPR011990">
    <property type="entry name" value="TPR-like_helical_dom_sf"/>
</dbReference>
<evidence type="ECO:0000256" key="5">
    <source>
        <dbReference type="SAM" id="SignalP"/>
    </source>
</evidence>
<dbReference type="GeneID" id="8437090"/>
<keyword evidence="1" id="KW-0677">Repeat</keyword>
<protein>
    <recommendedName>
        <fullName evidence="8">Pentatricopeptide repeat protein</fullName>
    </recommendedName>
</protein>
<name>C4JN33_UNCRE</name>
<dbReference type="PANTHER" id="PTHR47932:SF44">
    <property type="entry name" value="MIOREX COMPLEX COMPONENT 1"/>
    <property type="match status" value="1"/>
</dbReference>
<feature type="signal peptide" evidence="5">
    <location>
        <begin position="1"/>
        <end position="23"/>
    </location>
</feature>
<feature type="compositionally biased region" description="Basic and acidic residues" evidence="3">
    <location>
        <begin position="429"/>
        <end position="442"/>
    </location>
</feature>
<keyword evidence="4" id="KW-0472">Membrane</keyword>
<feature type="region of interest" description="Disordered" evidence="3">
    <location>
        <begin position="429"/>
        <end position="461"/>
    </location>
</feature>
<evidence type="ECO:0000256" key="2">
    <source>
        <dbReference type="PROSITE-ProRule" id="PRU00708"/>
    </source>
</evidence>
<gene>
    <name evidence="6" type="ORF">UREG_04241</name>
</gene>
<evidence type="ECO:0000313" key="7">
    <source>
        <dbReference type="Proteomes" id="UP000002058"/>
    </source>
</evidence>
<proteinExistence type="predicted"/>
<evidence type="ECO:0000256" key="3">
    <source>
        <dbReference type="SAM" id="MobiDB-lite"/>
    </source>
</evidence>
<keyword evidence="4" id="KW-0812">Transmembrane</keyword>
<dbReference type="OMA" id="APVGFWQ"/>
<sequence length="1236" mass="138033">MARLSWDCLPLYLQIFLVTTAFSATCYFPDGSEAKRDVPCKSNGATFCCRYNDICMSNGICMGVGDQPYVMSRGTCTDREWKAEGCPSVCRGPKDNADGGVAITVFRGGKHPTYCCGGITTKGDTKVCDNEDLPFSLQDGEMIFGHAALSNVVSSASATETDTTPTTPPAISPPSNSPSSGSCSSKSREVAIGAGVGVPLGIIALFAIGGMIFERRKRKAYIAQGQTAYGQAQWSQHPPETKPHNPGFVQYAPAELGGGEPLEHRLSDNTTDYIIRIEGKKISRERTSIECNSAKRVDSGLVHPGVPAIVSSYPEICTVEPLLQPQFMTMIPPPATGTALPSRGALRVLRRLALAGSTVGAIGGACTVATISYEVNRRVQLVENLVENKRSLKTTCPNYDSAARGAMVAKMMEAAEAGEFLGIDSMRQKQEGEVKQNAEDGRTLSGPAGKGPSEPKTTDPNAFRRRLEALTWMQSLHGPWNIRQPALRPSTRKYNRNADDTNLTNLLTELQSKDDGAVDSTPPLPSYRLRYRDSQEENAALAEKLLLQGKPIEASQRFLRAYPTATPTLPEEARQLCIKLFEDNLRADNVHLAYRLFRWMGFASIISQQAWESLILGLAKKWNLEMMATIYTDHADRFKLPKSLRYSVLRSLTDSFRLEEAKNMVFRFLKEDEQCSLSAVYLGRLWKKSRNVELVKAQFDAIVAELQDNEMPVSRVLYNALLEAYVESGQDELADDLVDRMKSKYNYSLPIRTLGLLAYGRALKSDWEGVERLFDEIQKTEPQHNSKWFAKIFDRVFLEYFLGNSASNIRNFLFHAIEKYNLVPDNVLFEHIIQAYIQKGDPTMMIELIEVAQAKAWPIVMKRGRFLDLLRLQRAKCGKANVGLWQMFRRFGRFSVSQRILGFNKNDFSENGILKLPRKEEPSIWSRKPDAQRDFHQFPALYQQMIHCMHVGSMDKAIELFKEAKMLGKVMRELDIDLALTATIIHNGSLEEAKSILAEEKNSFPWIDKSSMPQFFQRLLSTNNASESEALTMAILNFYKILERQVFPMKHHITISTCSNLIRRGRTKNALRLIRAVNRSKFGGTTPFDSVGVLMIAKASSIVGNLAGVRWAILTALNRDSAVSKDFVAEIYQTIDRFKSRSPEPLGSNSDAYSREIKYLEDLAEVLGQKEKFISRLSPGSTIPVDQKPQVHGDGGPKFTVPEIIDTNGISLSHTLSTWLERVQLEHALTSTNTYY</sequence>
<feature type="transmembrane region" description="Helical" evidence="4">
    <location>
        <begin position="352"/>
        <end position="373"/>
    </location>
</feature>
<dbReference type="InParanoid" id="C4JN33"/>
<dbReference type="STRING" id="336963.C4JN33"/>
<dbReference type="OrthoDB" id="3026777at2759"/>